<evidence type="ECO:0000256" key="4">
    <source>
        <dbReference type="SAM" id="SignalP"/>
    </source>
</evidence>
<feature type="chain" id="PRO_5040437653" evidence="4">
    <location>
        <begin position="22"/>
        <end position="378"/>
    </location>
</feature>
<keyword evidence="6" id="KW-1185">Reference proteome</keyword>
<feature type="signal peptide" evidence="4">
    <location>
        <begin position="1"/>
        <end position="21"/>
    </location>
</feature>
<dbReference type="Proteomes" id="UP001152747">
    <property type="component" value="Unassembled WGS sequence"/>
</dbReference>
<dbReference type="SUPFAM" id="SSF52058">
    <property type="entry name" value="L domain-like"/>
    <property type="match status" value="1"/>
</dbReference>
<sequence>MMITAQILPLLLISLPKFSTSQQNTCPLGCLCDEEKQQVICDGPTVVNLPDRIPSGFDVLIYRNTSIRAIAKNSFRKMDKLAEVHFENNNFLSTIEKMAFKGMKRLKMLKFSNCRELTEIQKNSFSGIGNQAGLRILFEFTPIRRVEPNAFRNAQNIRELAISGEELALSRYSLANINQLDFLTISGVVLIEPEIFTNSTRFHSIHIKNSNFDVPPNCFSSLSHTSLLLIEQSRINSIAPDGFSGLSTIQIIELHANQIGTISARAFANVENLGELKILRNTITELDTSEAIFSQALKTRVEENTLDCGCGLKWMNSVQEISDINFCGTTGSFRSIRSFIKSKCLIPPKTQHYISNTGFPSFSNCLLLIFVILFNLKI</sequence>
<dbReference type="AlphaFoldDB" id="A0A9P1MZA9"/>
<dbReference type="EMBL" id="CANHGI010000003">
    <property type="protein sequence ID" value="CAI5444293.1"/>
    <property type="molecule type" value="Genomic_DNA"/>
</dbReference>
<keyword evidence="3" id="KW-0677">Repeat</keyword>
<dbReference type="PANTHER" id="PTHR24369">
    <property type="entry name" value="ANTIGEN BSP, PUTATIVE-RELATED"/>
    <property type="match status" value="1"/>
</dbReference>
<evidence type="ECO:0000313" key="6">
    <source>
        <dbReference type="Proteomes" id="UP001152747"/>
    </source>
</evidence>
<protein>
    <submittedName>
        <fullName evidence="5">Uncharacterized protein</fullName>
    </submittedName>
</protein>
<dbReference type="OrthoDB" id="6363818at2759"/>
<dbReference type="InterPro" id="IPR026906">
    <property type="entry name" value="LRR_5"/>
</dbReference>
<dbReference type="Pfam" id="PF13306">
    <property type="entry name" value="LRR_5"/>
    <property type="match status" value="1"/>
</dbReference>
<evidence type="ECO:0000313" key="5">
    <source>
        <dbReference type="EMBL" id="CAI5444293.1"/>
    </source>
</evidence>
<reference evidence="5" key="1">
    <citation type="submission" date="2022-11" db="EMBL/GenBank/DDBJ databases">
        <authorList>
            <person name="Kikuchi T."/>
        </authorList>
    </citation>
    <scope>NUCLEOTIDE SEQUENCE</scope>
    <source>
        <strain evidence="5">PS1010</strain>
    </source>
</reference>
<comment type="caution">
    <text evidence="5">The sequence shown here is derived from an EMBL/GenBank/DDBJ whole genome shotgun (WGS) entry which is preliminary data.</text>
</comment>
<organism evidence="5 6">
    <name type="scientific">Caenorhabditis angaria</name>
    <dbReference type="NCBI Taxonomy" id="860376"/>
    <lineage>
        <taxon>Eukaryota</taxon>
        <taxon>Metazoa</taxon>
        <taxon>Ecdysozoa</taxon>
        <taxon>Nematoda</taxon>
        <taxon>Chromadorea</taxon>
        <taxon>Rhabditida</taxon>
        <taxon>Rhabditina</taxon>
        <taxon>Rhabditomorpha</taxon>
        <taxon>Rhabditoidea</taxon>
        <taxon>Rhabditidae</taxon>
        <taxon>Peloderinae</taxon>
        <taxon>Caenorhabditis</taxon>
    </lineage>
</organism>
<accession>A0A9P1MZA9</accession>
<dbReference type="PANTHER" id="PTHR24369:SF210">
    <property type="entry name" value="CHAOPTIN-RELATED"/>
    <property type="match status" value="1"/>
</dbReference>
<dbReference type="InterPro" id="IPR032675">
    <property type="entry name" value="LRR_dom_sf"/>
</dbReference>
<proteinExistence type="predicted"/>
<evidence type="ECO:0000256" key="3">
    <source>
        <dbReference type="ARBA" id="ARBA00022737"/>
    </source>
</evidence>
<evidence type="ECO:0000256" key="2">
    <source>
        <dbReference type="ARBA" id="ARBA00022729"/>
    </source>
</evidence>
<dbReference type="Gene3D" id="3.80.10.10">
    <property type="entry name" value="Ribonuclease Inhibitor"/>
    <property type="match status" value="2"/>
</dbReference>
<gene>
    <name evidence="5" type="ORF">CAMP_LOCUS6930</name>
</gene>
<keyword evidence="2 4" id="KW-0732">Signal</keyword>
<dbReference type="GO" id="GO:0005886">
    <property type="term" value="C:plasma membrane"/>
    <property type="evidence" value="ECO:0007669"/>
    <property type="project" value="TreeGrafter"/>
</dbReference>
<keyword evidence="1" id="KW-0433">Leucine-rich repeat</keyword>
<evidence type="ECO:0000256" key="1">
    <source>
        <dbReference type="ARBA" id="ARBA00022614"/>
    </source>
</evidence>
<dbReference type="InterPro" id="IPR050541">
    <property type="entry name" value="LRR_TM_domain-containing"/>
</dbReference>
<name>A0A9P1MZA9_9PELO</name>